<protein>
    <recommendedName>
        <fullName evidence="1">Myb/SANT-like DNA-binding domain-containing protein 4</fullName>
    </recommendedName>
</protein>
<organism evidence="5 6">
    <name type="scientific">Chiloscyllium punctatum</name>
    <name type="common">Brownbanded bambooshark</name>
    <name type="synonym">Hemiscyllium punctatum</name>
    <dbReference type="NCBI Taxonomy" id="137246"/>
    <lineage>
        <taxon>Eukaryota</taxon>
        <taxon>Metazoa</taxon>
        <taxon>Chordata</taxon>
        <taxon>Craniata</taxon>
        <taxon>Vertebrata</taxon>
        <taxon>Chondrichthyes</taxon>
        <taxon>Elasmobranchii</taxon>
        <taxon>Galeomorphii</taxon>
        <taxon>Galeoidea</taxon>
        <taxon>Orectolobiformes</taxon>
        <taxon>Hemiscylliidae</taxon>
        <taxon>Chiloscyllium</taxon>
    </lineage>
</organism>
<gene>
    <name evidence="5" type="ORF">chiPu_0018743</name>
</gene>
<dbReference type="Pfam" id="PF13873">
    <property type="entry name" value="Myb_DNA-bind_5"/>
    <property type="match status" value="1"/>
</dbReference>
<accession>A0A401RPK0</accession>
<evidence type="ECO:0000313" key="5">
    <source>
        <dbReference type="EMBL" id="GCC20105.1"/>
    </source>
</evidence>
<feature type="coiled-coil region" evidence="3">
    <location>
        <begin position="314"/>
        <end position="365"/>
    </location>
</feature>
<keyword evidence="2 3" id="KW-0175">Coiled coil</keyword>
<evidence type="ECO:0000259" key="4">
    <source>
        <dbReference type="Pfam" id="PF13873"/>
    </source>
</evidence>
<dbReference type="InterPro" id="IPR026162">
    <property type="entry name" value="MSANTD4"/>
</dbReference>
<evidence type="ECO:0000313" key="6">
    <source>
        <dbReference type="Proteomes" id="UP000287033"/>
    </source>
</evidence>
<reference evidence="5 6" key="1">
    <citation type="journal article" date="2018" name="Nat. Ecol. Evol.">
        <title>Shark genomes provide insights into elasmobranch evolution and the origin of vertebrates.</title>
        <authorList>
            <person name="Hara Y"/>
            <person name="Yamaguchi K"/>
            <person name="Onimaru K"/>
            <person name="Kadota M"/>
            <person name="Koyanagi M"/>
            <person name="Keeley SD"/>
            <person name="Tatsumi K"/>
            <person name="Tanaka K"/>
            <person name="Motone F"/>
            <person name="Kageyama Y"/>
            <person name="Nozu R"/>
            <person name="Adachi N"/>
            <person name="Nishimura O"/>
            <person name="Nakagawa R"/>
            <person name="Tanegashima C"/>
            <person name="Kiyatake I"/>
            <person name="Matsumoto R"/>
            <person name="Murakumo K"/>
            <person name="Nishida K"/>
            <person name="Terakita A"/>
            <person name="Kuratani S"/>
            <person name="Sato K"/>
            <person name="Hyodo S Kuraku.S."/>
        </authorList>
    </citation>
    <scope>NUCLEOTIDE SEQUENCE [LARGE SCALE GENOMIC DNA]</scope>
</reference>
<dbReference type="AlphaFoldDB" id="A0A401RPK0"/>
<dbReference type="PANTHER" id="PTHR21732:SF0">
    <property type="entry name" value="MYB_SANT-LIKE DNA-BINDING DOMAIN-CONTAINING PROTEIN 4"/>
    <property type="match status" value="1"/>
</dbReference>
<dbReference type="Proteomes" id="UP000287033">
    <property type="component" value="Unassembled WGS sequence"/>
</dbReference>
<dbReference type="InterPro" id="IPR028002">
    <property type="entry name" value="Myb_DNA-bind_5"/>
</dbReference>
<sequence length="369" mass="43876">MNALLQWWNINRKRYEAFKRKRKSNFTMKETETLLKEVEDRRDIIYTQQHDAITNELKWMAWKEIAEKVSAASGGEQRTAYEVKKKYTDLKCYLKKRGECLDRMEAMMTDCSPTSIHGFNHNTINGETSCKFDDSFLIDEPSRPLCVVKVEDGDDHVEEEEEELGLQHTEFRNLAEEPNAFTSPFPTVRPREVVDNYSEAEGCSSSSDQPAVKNCSSRALFFVEKQRLELEKQRVALESERLQVEKERLLIEKEKLRYLDIENERLQLEKERLQLERERLHIKREKLKLLTLQVRKLSPEKELDLLTEKTNLTSVDIEAEKLKLEKERLHLKKERLQFLNIESEKLQIEKERLQLERERLQLQKDCQKQ</sequence>
<keyword evidence="6" id="KW-1185">Reference proteome</keyword>
<feature type="coiled-coil region" evidence="3">
    <location>
        <begin position="220"/>
        <end position="290"/>
    </location>
</feature>
<evidence type="ECO:0000256" key="2">
    <source>
        <dbReference type="ARBA" id="ARBA00023054"/>
    </source>
</evidence>
<dbReference type="EMBL" id="BEZZ01001673">
    <property type="protein sequence ID" value="GCC20105.1"/>
    <property type="molecule type" value="Genomic_DNA"/>
</dbReference>
<dbReference type="STRING" id="137246.A0A401RPK0"/>
<proteinExistence type="predicted"/>
<dbReference type="OrthoDB" id="3066195at2759"/>
<evidence type="ECO:0000256" key="1">
    <source>
        <dbReference type="ARBA" id="ARBA00021375"/>
    </source>
</evidence>
<comment type="caution">
    <text evidence="5">The sequence shown here is derived from an EMBL/GenBank/DDBJ whole genome shotgun (WGS) entry which is preliminary data.</text>
</comment>
<name>A0A401RPK0_CHIPU</name>
<evidence type="ECO:0000256" key="3">
    <source>
        <dbReference type="SAM" id="Coils"/>
    </source>
</evidence>
<dbReference type="OMA" id="WLKANIK"/>
<dbReference type="PANTHER" id="PTHR21732">
    <property type="entry name" value="MYB/SANT-LIKE DNA-BINDING DOMAIN-CONTAINING PROTEIN 4"/>
    <property type="match status" value="1"/>
</dbReference>
<feature type="domain" description="Myb/SANT-like DNA-binding" evidence="4">
    <location>
        <begin position="22"/>
        <end position="97"/>
    </location>
</feature>